<dbReference type="EMBL" id="CP017267">
    <property type="protein sequence ID" value="APB31586.1"/>
    <property type="molecule type" value="Genomic_DNA"/>
</dbReference>
<evidence type="ECO:0000256" key="6">
    <source>
        <dbReference type="HAMAP-Rule" id="MF_01684"/>
    </source>
</evidence>
<dbReference type="AlphaFoldDB" id="A0A1J0A6P9"/>
<dbReference type="EC" id="3.2.2.9" evidence="6"/>
<feature type="active site" description="Proton acceptor" evidence="6">
    <location>
        <position position="12"/>
    </location>
</feature>
<dbReference type="Gene3D" id="3.40.50.1580">
    <property type="entry name" value="Nucleoside phosphorylase domain"/>
    <property type="match status" value="1"/>
</dbReference>
<dbReference type="RefSeq" id="WP_071457178.1">
    <property type="nucleotide sequence ID" value="NZ_CABJEN010000001.1"/>
</dbReference>
<name>A0A1J0A6P9_9ENTE</name>
<gene>
    <name evidence="6" type="primary">mtnN</name>
    <name evidence="8" type="ORF">BHY08_06940</name>
</gene>
<feature type="domain" description="Nucleoside phosphorylase" evidence="7">
    <location>
        <begin position="2"/>
        <end position="227"/>
    </location>
</feature>
<accession>A0A1J0A6P9</accession>
<feature type="active site" description="Proton donor" evidence="6">
    <location>
        <position position="197"/>
    </location>
</feature>
<comment type="catalytic activity">
    <reaction evidence="6">
        <text>S-methyl-5'-thioadenosine + H2O = 5-(methylsulfanyl)-D-ribose + adenine</text>
        <dbReference type="Rhea" id="RHEA:13617"/>
        <dbReference type="ChEBI" id="CHEBI:15377"/>
        <dbReference type="ChEBI" id="CHEBI:16708"/>
        <dbReference type="ChEBI" id="CHEBI:17509"/>
        <dbReference type="ChEBI" id="CHEBI:78440"/>
        <dbReference type="EC" id="3.2.2.9"/>
    </reaction>
</comment>
<evidence type="ECO:0000313" key="9">
    <source>
        <dbReference type="Proteomes" id="UP000191200"/>
    </source>
</evidence>
<keyword evidence="3 6" id="KW-0378">Hydrolase</keyword>
<dbReference type="UniPathway" id="UPA00904">
    <property type="reaction ID" value="UER00871"/>
</dbReference>
<evidence type="ECO:0000256" key="4">
    <source>
        <dbReference type="ARBA" id="ARBA00023167"/>
    </source>
</evidence>
<dbReference type="GO" id="GO:0019509">
    <property type="term" value="P:L-methionine salvage from methylthioadenosine"/>
    <property type="evidence" value="ECO:0007669"/>
    <property type="project" value="UniProtKB-UniRule"/>
</dbReference>
<dbReference type="InterPro" id="IPR000845">
    <property type="entry name" value="Nucleoside_phosphorylase_d"/>
</dbReference>
<proteinExistence type="inferred from homology"/>
<evidence type="ECO:0000256" key="2">
    <source>
        <dbReference type="ARBA" id="ARBA00022605"/>
    </source>
</evidence>
<dbReference type="SUPFAM" id="SSF53167">
    <property type="entry name" value="Purine and uridine phosphorylases"/>
    <property type="match status" value="1"/>
</dbReference>
<evidence type="ECO:0000256" key="1">
    <source>
        <dbReference type="ARBA" id="ARBA00004945"/>
    </source>
</evidence>
<evidence type="ECO:0000256" key="3">
    <source>
        <dbReference type="ARBA" id="ARBA00022801"/>
    </source>
</evidence>
<feature type="binding site" evidence="6">
    <location>
        <position position="152"/>
    </location>
    <ligand>
        <name>substrate</name>
    </ligand>
</feature>
<keyword evidence="4 6" id="KW-0486">Methionine biosynthesis</keyword>
<comment type="catalytic activity">
    <reaction evidence="6">
        <text>S-adenosyl-L-homocysteine + H2O = S-(5-deoxy-D-ribos-5-yl)-L-homocysteine + adenine</text>
        <dbReference type="Rhea" id="RHEA:17805"/>
        <dbReference type="ChEBI" id="CHEBI:15377"/>
        <dbReference type="ChEBI" id="CHEBI:16708"/>
        <dbReference type="ChEBI" id="CHEBI:57856"/>
        <dbReference type="ChEBI" id="CHEBI:58195"/>
        <dbReference type="EC" id="3.2.2.9"/>
    </reaction>
</comment>
<dbReference type="GO" id="GO:0019284">
    <property type="term" value="P:L-methionine salvage from S-adenosylmethionine"/>
    <property type="evidence" value="ECO:0007669"/>
    <property type="project" value="TreeGrafter"/>
</dbReference>
<dbReference type="STRING" id="519472.BHY08_06940"/>
<dbReference type="HAMAP" id="MF_01684">
    <property type="entry name" value="Salvage_MtnN"/>
    <property type="match status" value="1"/>
</dbReference>
<comment type="function">
    <text evidence="6">Catalyzes the irreversible cleavage of the glycosidic bond in both 5'-methylthioadenosine (MTA) and S-adenosylhomocysteine (SAH/AdoHcy) to adenine and the corresponding thioribose, 5'-methylthioribose and S-ribosylhomocysteine, respectively. Also cleaves 5'-deoxyadenosine, a toxic by-product of radical S-adenosylmethionine (SAM) enzymes, into 5-deoxyribose and adenine.</text>
</comment>
<dbReference type="NCBIfam" id="NF004079">
    <property type="entry name" value="PRK05584.1"/>
    <property type="match status" value="1"/>
</dbReference>
<dbReference type="Proteomes" id="UP000191200">
    <property type="component" value="Chromosome"/>
</dbReference>
<reference evidence="8 9" key="1">
    <citation type="submission" date="2016-09" db="EMBL/GenBank/DDBJ databases">
        <title>Vagococcus teuberi sp. nov., isolated from the Malian artisanal sour milk fene.</title>
        <authorList>
            <person name="Wullschleger S."/>
            <person name="Seifert C."/>
            <person name="Baumgartner S."/>
            <person name="Lacroix C."/>
            <person name="Bonfoh B."/>
            <person name="Stevens M.J."/>
            <person name="Meile L."/>
        </authorList>
    </citation>
    <scope>NUCLEOTIDE SEQUENCE [LARGE SCALE GENOMIC DNA]</scope>
    <source>
        <strain evidence="8 9">DSM 21459</strain>
    </source>
</reference>
<dbReference type="PANTHER" id="PTHR46832">
    <property type="entry name" value="5'-METHYLTHIOADENOSINE/S-ADENOSYLHOMOCYSTEINE NUCLEOSIDASE"/>
    <property type="match status" value="1"/>
</dbReference>
<dbReference type="GO" id="GO:0008930">
    <property type="term" value="F:methylthioadenosine nucleosidase activity"/>
    <property type="evidence" value="ECO:0007669"/>
    <property type="project" value="UniProtKB-UniRule"/>
</dbReference>
<evidence type="ECO:0000259" key="7">
    <source>
        <dbReference type="Pfam" id="PF01048"/>
    </source>
</evidence>
<comment type="similarity">
    <text evidence="6">Belongs to the PNP/UDP phosphorylase family. MtnN subfamily.</text>
</comment>
<comment type="pathway">
    <text evidence="1 6">Amino-acid biosynthesis; L-methionine biosynthesis via salvage pathway; S-methyl-5-thio-alpha-D-ribose 1-phosphate from S-methyl-5'-thioadenosine (hydrolase route): step 1/2.</text>
</comment>
<dbReference type="PANTHER" id="PTHR46832:SF1">
    <property type="entry name" value="5'-METHYLTHIOADENOSINE_S-ADENOSYLHOMOCYSTEINE NUCLEOSIDASE"/>
    <property type="match status" value="1"/>
</dbReference>
<dbReference type="FunFam" id="3.40.50.1580:FF:000001">
    <property type="entry name" value="MTA/SAH nucleosidase family protein"/>
    <property type="match status" value="1"/>
</dbReference>
<feature type="binding site" evidence="6">
    <location>
        <begin position="173"/>
        <end position="174"/>
    </location>
    <ligand>
        <name>substrate</name>
    </ligand>
</feature>
<dbReference type="KEGG" id="vte:BHY08_06940"/>
<evidence type="ECO:0000256" key="5">
    <source>
        <dbReference type="ARBA" id="ARBA00050313"/>
    </source>
</evidence>
<protein>
    <recommendedName>
        <fullName evidence="6">5'-methylthioadenosine/S-adenosylhomocysteine nucleosidase</fullName>
        <shortName evidence="6">MTA/SAH nucleosidase</shortName>
        <shortName evidence="6">MTAN</shortName>
        <ecNumber evidence="6">3.2.2.9</ecNumber>
    </recommendedName>
    <alternativeName>
        <fullName evidence="6">5'-deoxyadenosine nucleosidase</fullName>
        <shortName evidence="6">DOA nucleosidase</shortName>
        <shortName evidence="6">dAdo nucleosidase</shortName>
    </alternativeName>
    <alternativeName>
        <fullName evidence="6">5'-methylthioadenosine nucleosidase</fullName>
        <shortName evidence="6">MTA nucleosidase</shortName>
    </alternativeName>
    <alternativeName>
        <fullName evidence="6">S-adenosylhomocysteine nucleosidase</fullName>
        <shortName evidence="6">AdoHcy nucleosidase</shortName>
        <shortName evidence="6">SAH nucleosidase</shortName>
        <shortName evidence="6">SRH nucleosidase</shortName>
    </alternativeName>
</protein>
<dbReference type="CDD" id="cd09008">
    <property type="entry name" value="MTAN"/>
    <property type="match status" value="1"/>
</dbReference>
<organism evidence="8 9">
    <name type="scientific">Vagococcus teuberi</name>
    <dbReference type="NCBI Taxonomy" id="519472"/>
    <lineage>
        <taxon>Bacteria</taxon>
        <taxon>Bacillati</taxon>
        <taxon>Bacillota</taxon>
        <taxon>Bacilli</taxon>
        <taxon>Lactobacillales</taxon>
        <taxon>Enterococcaceae</taxon>
        <taxon>Vagococcus</taxon>
    </lineage>
</organism>
<keyword evidence="2 6" id="KW-0028">Amino-acid biosynthesis</keyword>
<dbReference type="NCBIfam" id="TIGR01704">
    <property type="entry name" value="MTA_SAH-Nsdase"/>
    <property type="match status" value="1"/>
</dbReference>
<dbReference type="GO" id="GO:0008782">
    <property type="term" value="F:adenosylhomocysteine nucleosidase activity"/>
    <property type="evidence" value="ECO:0007669"/>
    <property type="project" value="UniProtKB-UniRule"/>
</dbReference>
<evidence type="ECO:0000313" key="8">
    <source>
        <dbReference type="EMBL" id="APB31586.1"/>
    </source>
</evidence>
<dbReference type="InterPro" id="IPR035994">
    <property type="entry name" value="Nucleoside_phosphorylase_sf"/>
</dbReference>
<dbReference type="GO" id="GO:0005829">
    <property type="term" value="C:cytosol"/>
    <property type="evidence" value="ECO:0007669"/>
    <property type="project" value="TreeGrafter"/>
</dbReference>
<feature type="binding site" evidence="6">
    <location>
        <position position="78"/>
    </location>
    <ligand>
        <name>substrate</name>
    </ligand>
</feature>
<keyword evidence="9" id="KW-1185">Reference proteome</keyword>
<comment type="catalytic activity">
    <reaction evidence="5">
        <text>5'-deoxyadenosine + H2O = 5-deoxy-D-ribose + adenine</text>
        <dbReference type="Rhea" id="RHEA:29859"/>
        <dbReference type="ChEBI" id="CHEBI:15377"/>
        <dbReference type="ChEBI" id="CHEBI:16708"/>
        <dbReference type="ChEBI" id="CHEBI:17319"/>
        <dbReference type="ChEBI" id="CHEBI:149540"/>
        <dbReference type="EC" id="3.2.2.9"/>
    </reaction>
    <physiologicalReaction direction="left-to-right" evidence="5">
        <dbReference type="Rhea" id="RHEA:29860"/>
    </physiologicalReaction>
</comment>
<dbReference type="Pfam" id="PF01048">
    <property type="entry name" value="PNP_UDP_1"/>
    <property type="match status" value="1"/>
</dbReference>
<dbReference type="GO" id="GO:0009164">
    <property type="term" value="P:nucleoside catabolic process"/>
    <property type="evidence" value="ECO:0007669"/>
    <property type="project" value="InterPro"/>
</dbReference>
<dbReference type="InterPro" id="IPR010049">
    <property type="entry name" value="MTA_SAH_Nsdase"/>
</dbReference>
<sequence length="230" mass="24841">MKIGIIGAMEQEVSLLKNQLKNKKEWHEAGVSFYSGTIGNHEVVVTQSGIGKVLAGLTATLLISHYDVECLINTGSAGGIGAGLAIGDLVISEKLAYFDADVTAFGYSYGQMPQMPLFYEASVKLITAAQQAAKDNQLNTHNGLIVSGDTFVHSKEQIKQIKEYFPDVLANEMEGAAIAQVAHQYKCPFVVIRAISDVGDENASVNFDEFIIEAGKKSAEMVIQLIKQIN</sequence>
<dbReference type="OrthoDB" id="9792278at2"/>